<dbReference type="EMBL" id="AP025516">
    <property type="protein sequence ID" value="BDD88816.1"/>
    <property type="molecule type" value="Genomic_DNA"/>
</dbReference>
<sequence>MSTPVVPIQRYRWLRRARVVMQLGCLLLFLWLFSKTDYDGSDTIDYAVNLLFRIDPLLALCTMLAARAFILLMAPALVVVGLSLLFGRFFCGWICPLGSLLDGTQSLLKNSRSGHPTLFPSLAATILLAVLVAAALQLPLAGYVDPFSILVRALAQAVYPALHNLAEWFFTFTYQQAPPWVNALTEPLYAFLKAHVLPFQRKYFDLALLSMAVLLAIVSAEAVQRRFFCRNLCPLGALLGWFARLGVTGVAGGTEACGSCRLCSRICRMGAIDEQRHINPNSCILCMDCLVQCPRQVIGLQMQAPGRRGAGLSLSRRRFIGTVLLAGALPPVLGVRRLTAAPNPELIRPPGALAEDAFLQRCVRCAECIQVCIGNGLQPSLLEGGVEGLFAPRLVARTGYCEFNCTLCGQVCPTGAIRVLSLEEKHRSKIGHAWFDKDRCLPYAKGVPCIVCEEHCPTPDKAIRFREVVVVDDSGRDVPLHQPYIVDAFCIGCGICETKCPLPGRAAIFVTSDGEDRHPDRRLPANPGGSSSGYGGY</sequence>
<keyword evidence="8" id="KW-0472">Membrane</keyword>
<keyword evidence="6" id="KW-0411">Iron-sulfur</keyword>
<keyword evidence="5" id="KW-0408">Iron</keyword>
<dbReference type="PANTHER" id="PTHR30176:SF3">
    <property type="entry name" value="FERREDOXIN-TYPE PROTEIN NAPH"/>
    <property type="match status" value="1"/>
</dbReference>
<evidence type="ECO:0000256" key="8">
    <source>
        <dbReference type="SAM" id="Phobius"/>
    </source>
</evidence>
<keyword evidence="4" id="KW-0249">Electron transport</keyword>
<dbReference type="PROSITE" id="PS51379">
    <property type="entry name" value="4FE4S_FER_2"/>
    <property type="match status" value="3"/>
</dbReference>
<keyword evidence="8" id="KW-0812">Transmembrane</keyword>
<feature type="domain" description="4Fe-4S ferredoxin-type" evidence="9">
    <location>
        <begin position="392"/>
        <end position="422"/>
    </location>
</feature>
<evidence type="ECO:0000256" key="6">
    <source>
        <dbReference type="ARBA" id="ARBA00023014"/>
    </source>
</evidence>
<evidence type="ECO:0000313" key="11">
    <source>
        <dbReference type="Proteomes" id="UP000830055"/>
    </source>
</evidence>
<evidence type="ECO:0000256" key="1">
    <source>
        <dbReference type="ARBA" id="ARBA00022448"/>
    </source>
</evidence>
<dbReference type="CDD" id="cd16373">
    <property type="entry name" value="DMSOR_beta_like"/>
    <property type="match status" value="1"/>
</dbReference>
<reference evidence="10 11" key="1">
    <citation type="submission" date="2022-01" db="EMBL/GenBank/DDBJ databases">
        <title>Desulfofustis limnae sp. nov., a novel mesophilic sulfate-reducing bacterium isolated from marsh soil.</title>
        <authorList>
            <person name="Watanabe M."/>
            <person name="Takahashi A."/>
            <person name="Kojima H."/>
            <person name="Fukui M."/>
        </authorList>
    </citation>
    <scope>NUCLEOTIDE SEQUENCE [LARGE SCALE GENOMIC DNA]</scope>
    <source>
        <strain evidence="10 11">PPLL</strain>
    </source>
</reference>
<dbReference type="PROSITE" id="PS00198">
    <property type="entry name" value="4FE4S_FER_1"/>
    <property type="match status" value="2"/>
</dbReference>
<accession>A0ABM7WCY6</accession>
<evidence type="ECO:0000256" key="7">
    <source>
        <dbReference type="SAM" id="MobiDB-lite"/>
    </source>
</evidence>
<feature type="transmembrane region" description="Helical" evidence="8">
    <location>
        <begin position="203"/>
        <end position="223"/>
    </location>
</feature>
<dbReference type="PANTHER" id="PTHR30176">
    <property type="entry name" value="FERREDOXIN-TYPE PROTEIN NAPH"/>
    <property type="match status" value="1"/>
</dbReference>
<evidence type="ECO:0000256" key="4">
    <source>
        <dbReference type="ARBA" id="ARBA00022982"/>
    </source>
</evidence>
<dbReference type="Pfam" id="PF12801">
    <property type="entry name" value="Fer4_5"/>
    <property type="match status" value="2"/>
</dbReference>
<dbReference type="Proteomes" id="UP000830055">
    <property type="component" value="Chromosome"/>
</dbReference>
<keyword evidence="8" id="KW-1133">Transmembrane helix</keyword>
<dbReference type="Pfam" id="PF12837">
    <property type="entry name" value="Fer4_6"/>
    <property type="match status" value="1"/>
</dbReference>
<feature type="domain" description="4Fe-4S ferredoxin-type" evidence="9">
    <location>
        <begin position="481"/>
        <end position="513"/>
    </location>
</feature>
<evidence type="ECO:0000256" key="2">
    <source>
        <dbReference type="ARBA" id="ARBA00022485"/>
    </source>
</evidence>
<dbReference type="InterPro" id="IPR017896">
    <property type="entry name" value="4Fe4S_Fe-S-bd"/>
</dbReference>
<keyword evidence="3" id="KW-0479">Metal-binding</keyword>
<feature type="compositionally biased region" description="Basic and acidic residues" evidence="7">
    <location>
        <begin position="514"/>
        <end position="523"/>
    </location>
</feature>
<proteinExistence type="predicted"/>
<keyword evidence="1" id="KW-0813">Transport</keyword>
<feature type="transmembrane region" description="Helical" evidence="8">
    <location>
        <begin position="121"/>
        <end position="144"/>
    </location>
</feature>
<keyword evidence="2" id="KW-0004">4Fe-4S</keyword>
<evidence type="ECO:0000259" key="9">
    <source>
        <dbReference type="PROSITE" id="PS51379"/>
    </source>
</evidence>
<name>A0ABM7WCY6_9BACT</name>
<dbReference type="SUPFAM" id="SSF54862">
    <property type="entry name" value="4Fe-4S ferredoxins"/>
    <property type="match status" value="2"/>
</dbReference>
<feature type="region of interest" description="Disordered" evidence="7">
    <location>
        <begin position="513"/>
        <end position="537"/>
    </location>
</feature>
<dbReference type="InterPro" id="IPR051684">
    <property type="entry name" value="Electron_Trans/Redox"/>
</dbReference>
<dbReference type="RefSeq" id="WP_284152151.1">
    <property type="nucleotide sequence ID" value="NZ_AP025516.1"/>
</dbReference>
<feature type="transmembrane region" description="Helical" evidence="8">
    <location>
        <begin position="46"/>
        <end position="70"/>
    </location>
</feature>
<evidence type="ECO:0000313" key="10">
    <source>
        <dbReference type="EMBL" id="BDD88816.1"/>
    </source>
</evidence>
<evidence type="ECO:0000256" key="3">
    <source>
        <dbReference type="ARBA" id="ARBA00022723"/>
    </source>
</evidence>
<dbReference type="Gene3D" id="3.30.70.20">
    <property type="match status" value="2"/>
</dbReference>
<evidence type="ECO:0000256" key="5">
    <source>
        <dbReference type="ARBA" id="ARBA00023004"/>
    </source>
</evidence>
<feature type="domain" description="4Fe-4S ferredoxin-type" evidence="9">
    <location>
        <begin position="274"/>
        <end position="303"/>
    </location>
</feature>
<dbReference type="InterPro" id="IPR017900">
    <property type="entry name" value="4Fe4S_Fe_S_CS"/>
</dbReference>
<keyword evidence="11" id="KW-1185">Reference proteome</keyword>
<feature type="transmembrane region" description="Helical" evidence="8">
    <location>
        <begin position="77"/>
        <end position="101"/>
    </location>
</feature>
<protein>
    <submittedName>
        <fullName evidence="10">(4Fe-4S)-binding protein</fullName>
    </submittedName>
</protein>
<gene>
    <name evidence="10" type="ORF">DPPLL_31810</name>
</gene>
<feature type="transmembrane region" description="Helical" evidence="8">
    <location>
        <begin position="17"/>
        <end position="34"/>
    </location>
</feature>
<organism evidence="10 11">
    <name type="scientific">Desulfofustis limnaeus</name>
    <dbReference type="NCBI Taxonomy" id="2740163"/>
    <lineage>
        <taxon>Bacteria</taxon>
        <taxon>Pseudomonadati</taxon>
        <taxon>Thermodesulfobacteriota</taxon>
        <taxon>Desulfobulbia</taxon>
        <taxon>Desulfobulbales</taxon>
        <taxon>Desulfocapsaceae</taxon>
        <taxon>Desulfofustis</taxon>
    </lineage>
</organism>